<evidence type="ECO:0000313" key="10">
    <source>
        <dbReference type="EMBL" id="AIM49720.1"/>
    </source>
</evidence>
<dbReference type="InterPro" id="IPR005829">
    <property type="entry name" value="Sugar_transporter_CS"/>
</dbReference>
<dbReference type="PANTHER" id="PTHR23507">
    <property type="entry name" value="ZGC:174356"/>
    <property type="match status" value="1"/>
</dbReference>
<organism evidence="10">
    <name type="scientific">Aeromonas salmonicida subsp. salmonicida</name>
    <dbReference type="NCBI Taxonomy" id="29491"/>
    <lineage>
        <taxon>Bacteria</taxon>
        <taxon>Pseudomonadati</taxon>
        <taxon>Pseudomonadota</taxon>
        <taxon>Gammaproteobacteria</taxon>
        <taxon>Aeromonadales</taxon>
        <taxon>Aeromonadaceae</taxon>
        <taxon>Aeromonas</taxon>
    </lineage>
</organism>
<feature type="transmembrane region" description="Helical" evidence="8">
    <location>
        <begin position="339"/>
        <end position="361"/>
    </location>
</feature>
<feature type="transmembrane region" description="Helical" evidence="8">
    <location>
        <begin position="302"/>
        <end position="319"/>
    </location>
</feature>
<sequence length="400" mass="43644">MNKSIIIILLITVLDAIGIGLIMPVLPTLLNEFVSENSLATHYGVLLALYATMQVIFAPILGRLSDKYGRKPILLFSLLGAALDYLLMAFSTTLWMLYIGRIIAGITGATGAVCASAMSDVTPAKNRTRYFGFLGGAFGVGLIIGPMLGGLLGDISAHMPFIFAAISHSILLILSLLFFRETQKREALVANRTPENQTASNTVTVFFKKSLYFWLATYFIIQLIGQIPATIWVLFTQYRFDWNTTSIGMSLAVLGVLHIFFQAIVAGKLAQKWGEKTTIMISMSIDMMGCLLLAWIGHVWVILPALICLAAGGMGQPALQGYLSKSVDDNAQGKLQGTLVSLTNITGIIGPLLFAFIYSYSVAYWDGLLWLMGAILYAMLLITAYFHQRKTTPKAVISTP</sequence>
<dbReference type="PANTHER" id="PTHR23507:SF1">
    <property type="entry name" value="FI18259P1-RELATED"/>
    <property type="match status" value="1"/>
</dbReference>
<comment type="similarity">
    <text evidence="4">Belongs to the major facilitator superfamily. TCR/Tet family.</text>
</comment>
<feature type="transmembrane region" description="Helical" evidence="8">
    <location>
        <begin position="247"/>
        <end position="266"/>
    </location>
</feature>
<name>A0A096Y6M4_AERSS</name>
<comment type="subcellular location">
    <subcellularLocation>
        <location evidence="3">Cell membrane</location>
    </subcellularLocation>
    <subcellularLocation>
        <location evidence="2">Membrane</location>
        <topology evidence="2">Multi-pass membrane protein</topology>
    </subcellularLocation>
</comment>
<dbReference type="RefSeq" id="WP_006248867.1">
    <property type="nucleotide sequence ID" value="NZ_JRYV01000136.1"/>
</dbReference>
<dbReference type="PROSITE" id="PS00216">
    <property type="entry name" value="SUGAR_TRANSPORT_1"/>
    <property type="match status" value="1"/>
</dbReference>
<dbReference type="Gene3D" id="1.20.1250.20">
    <property type="entry name" value="MFS general substrate transporter like domains"/>
    <property type="match status" value="1"/>
</dbReference>
<evidence type="ECO:0000256" key="4">
    <source>
        <dbReference type="ARBA" id="ARBA00007520"/>
    </source>
</evidence>
<feature type="transmembrane region" description="Helical" evidence="8">
    <location>
        <begin position="98"/>
        <end position="118"/>
    </location>
</feature>
<evidence type="ECO:0000256" key="7">
    <source>
        <dbReference type="ARBA" id="ARBA00023136"/>
    </source>
</evidence>
<evidence type="ECO:0000256" key="5">
    <source>
        <dbReference type="ARBA" id="ARBA00022692"/>
    </source>
</evidence>
<feature type="transmembrane region" description="Helical" evidence="8">
    <location>
        <begin position="158"/>
        <end position="179"/>
    </location>
</feature>
<dbReference type="PRINTS" id="PR01035">
    <property type="entry name" value="TCRTETA"/>
</dbReference>
<dbReference type="InterPro" id="IPR020846">
    <property type="entry name" value="MFS_dom"/>
</dbReference>
<dbReference type="InterPro" id="IPR011701">
    <property type="entry name" value="MFS"/>
</dbReference>
<accession>A0A096Y6M4</accession>
<feature type="transmembrane region" description="Helical" evidence="8">
    <location>
        <begin position="211"/>
        <end position="235"/>
    </location>
</feature>
<feature type="transmembrane region" description="Helical" evidence="8">
    <location>
        <begin position="7"/>
        <end position="30"/>
    </location>
</feature>
<feature type="transmembrane region" description="Helical" evidence="8">
    <location>
        <begin position="42"/>
        <end position="61"/>
    </location>
</feature>
<feature type="transmembrane region" description="Helical" evidence="8">
    <location>
        <begin position="367"/>
        <end position="386"/>
    </location>
</feature>
<dbReference type="CDD" id="cd17388">
    <property type="entry name" value="MFS_TetA"/>
    <property type="match status" value="1"/>
</dbReference>
<dbReference type="InterPro" id="IPR036259">
    <property type="entry name" value="MFS_trans_sf"/>
</dbReference>
<evidence type="ECO:0000256" key="6">
    <source>
        <dbReference type="ARBA" id="ARBA00022989"/>
    </source>
</evidence>
<protein>
    <submittedName>
        <fullName evidence="10">Tet(H) protein</fullName>
    </submittedName>
</protein>
<dbReference type="PROSITE" id="PS50850">
    <property type="entry name" value="MFS"/>
    <property type="match status" value="1"/>
</dbReference>
<dbReference type="SUPFAM" id="SSF103473">
    <property type="entry name" value="MFS general substrate transporter"/>
    <property type="match status" value="1"/>
</dbReference>
<feature type="domain" description="Major facilitator superfamily (MFS) profile" evidence="9">
    <location>
        <begin position="4"/>
        <end position="391"/>
    </location>
</feature>
<comment type="function">
    <text evidence="1">Resistance to tetracycline by an active tetracycline efflux. This is an energy-dependent process that decreases the accumulation of the antibiotic in whole cells. This protein functions as a metal-tetracycline/H(+) antiporter.</text>
</comment>
<evidence type="ECO:0000256" key="2">
    <source>
        <dbReference type="ARBA" id="ARBA00004141"/>
    </source>
</evidence>
<dbReference type="GO" id="GO:0022857">
    <property type="term" value="F:transmembrane transporter activity"/>
    <property type="evidence" value="ECO:0007669"/>
    <property type="project" value="InterPro"/>
</dbReference>
<dbReference type="AlphaFoldDB" id="A0A096Y6M4"/>
<feature type="transmembrane region" description="Helical" evidence="8">
    <location>
        <begin position="130"/>
        <end position="152"/>
    </location>
</feature>
<dbReference type="EMBL" id="KJ909292">
    <property type="protein sequence ID" value="AIM49720.1"/>
    <property type="molecule type" value="Genomic_DNA"/>
</dbReference>
<dbReference type="NCBIfam" id="NF012195">
    <property type="entry name" value="tet_MFS_H"/>
    <property type="match status" value="1"/>
</dbReference>
<evidence type="ECO:0000256" key="8">
    <source>
        <dbReference type="SAM" id="Phobius"/>
    </source>
</evidence>
<dbReference type="GeneID" id="93396147"/>
<keyword evidence="10" id="KW-0614">Plasmid</keyword>
<evidence type="ECO:0000259" key="9">
    <source>
        <dbReference type="PROSITE" id="PS50850"/>
    </source>
</evidence>
<reference evidence="10" key="1">
    <citation type="journal article" date="2014" name="Antimicrob. Agents Chemother.">
        <title>Detection of variants of the pRAS3, pAB5S9, and pSN254 plasmids in Aeromonas salmonicida subsp. salmonicida: multidrug-resistance, interspecies exchanges, and plasmid reshaping.</title>
        <authorList>
            <person name="Vincent A.T."/>
            <person name="Trudel M.V."/>
            <person name="Paquet V.E."/>
            <person name="Boyle B."/>
            <person name="Tanaka K.H."/>
            <person name="Dallaire-Dufresne S."/>
            <person name="Daher R.K."/>
            <person name="Frenette M."/>
            <person name="Derome N."/>
            <person name="Charette S.J."/>
        </authorList>
    </citation>
    <scope>NUCLEOTIDE SEQUENCE</scope>
    <source>
        <strain evidence="10">2009-144K3</strain>
        <plasmid evidence="10">pAB5S9b</plasmid>
    </source>
</reference>
<dbReference type="NCBIfam" id="NF012207">
    <property type="entry name" value="tet_MFS_H_J"/>
    <property type="match status" value="1"/>
</dbReference>
<keyword evidence="7 8" id="KW-0472">Membrane</keyword>
<keyword evidence="5 8" id="KW-0812">Transmembrane</keyword>
<geneLocation type="plasmid" evidence="10">
    <name>pAB5S9b</name>
</geneLocation>
<dbReference type="InterPro" id="IPR001958">
    <property type="entry name" value="Tet-R_TetA/multi-R_MdtG-like"/>
</dbReference>
<feature type="transmembrane region" description="Helical" evidence="8">
    <location>
        <begin position="73"/>
        <end position="92"/>
    </location>
</feature>
<evidence type="ECO:0000256" key="1">
    <source>
        <dbReference type="ARBA" id="ARBA00003279"/>
    </source>
</evidence>
<dbReference type="Pfam" id="PF07690">
    <property type="entry name" value="MFS_1"/>
    <property type="match status" value="1"/>
</dbReference>
<proteinExistence type="inferred from homology"/>
<dbReference type="GeneID" id="31488042"/>
<evidence type="ECO:0000256" key="3">
    <source>
        <dbReference type="ARBA" id="ARBA00004236"/>
    </source>
</evidence>
<keyword evidence="6 8" id="KW-1133">Transmembrane helix</keyword>
<gene>
    <name evidence="10" type="primary">tet(H)</name>
</gene>
<dbReference type="NCBIfam" id="NF012174">
    <property type="entry name" value="tet_MFS_A_B_C_D"/>
    <property type="match status" value="1"/>
</dbReference>
<dbReference type="GO" id="GO:0016020">
    <property type="term" value="C:membrane"/>
    <property type="evidence" value="ECO:0007669"/>
    <property type="project" value="UniProtKB-SubCell"/>
</dbReference>